<dbReference type="SUPFAM" id="SSF48452">
    <property type="entry name" value="TPR-like"/>
    <property type="match status" value="1"/>
</dbReference>
<name>A0ABT7VTW1_9GAMM</name>
<proteinExistence type="predicted"/>
<dbReference type="InterPro" id="IPR027417">
    <property type="entry name" value="P-loop_NTPase"/>
</dbReference>
<dbReference type="EMBL" id="JAUCGM010000404">
    <property type="protein sequence ID" value="MDM8563017.1"/>
    <property type="molecule type" value="Genomic_DNA"/>
</dbReference>
<accession>A0ABT7VTW1</accession>
<dbReference type="InterPro" id="IPR019734">
    <property type="entry name" value="TPR_rpt"/>
</dbReference>
<evidence type="ECO:0000313" key="1">
    <source>
        <dbReference type="EMBL" id="MDM8563017.1"/>
    </source>
</evidence>
<sequence>MLNTLKKSLVLLFDEFDALDDPNLKETSDAFFHYVHGLLPINPERLSFVFVIGRNINDLHDVASALCKDVNDTIHVSLLDHEDTVKLIRFSVKNNTLLWSDKTIEKVWQLTHGHPYLTQSLCKTIWNSLYDENPKKPPIVTLNDIENAISNALKSSHSALDWLWKGLQSPERVVVSTLAKAGEGIITEAQLQNLLIENGIQRVLQKLEQAPQILKNWDIIEPDDGGYCFRVELFRQWIAKYKPLSQVKKDELDNVVPVTNDLYKAACRLFEAGQLDKAFSTLQDAINYNPNHIGATQLLADILLAQGKTSEARDTLEELFKKDHSAARSRLIDVLFTLAKTCDDENEKLSFYTRLFELDEQQPEIESHWLQEVKLDWEKIWQKRGDEAYKVGNLNNALSAYKKALDKAVESESELDRKILQIKAEIQKRRRVFLEKNIQLKASPDTELEWNIITGSKGGGGKTMLALLLLTRNLELGKSTLIIDLNATNTDSSAILLEERRRDRRIVIEHETANNSALVEQVGANQIIVQRTFSSLKQNQQRDYYAVAWPSNPYGLYKSSLFADFLCTIKKNVVRIQKELEMPALESVIIDTNYHFCNIFSTDEQYYKEYQEGILKNDSI</sequence>
<dbReference type="SMART" id="SM00028">
    <property type="entry name" value="TPR"/>
    <property type="match status" value="3"/>
</dbReference>
<keyword evidence="2" id="KW-1185">Reference proteome</keyword>
<dbReference type="Gene3D" id="1.25.40.10">
    <property type="entry name" value="Tetratricopeptide repeat domain"/>
    <property type="match status" value="1"/>
</dbReference>
<evidence type="ECO:0000313" key="2">
    <source>
        <dbReference type="Proteomes" id="UP001171945"/>
    </source>
</evidence>
<dbReference type="InterPro" id="IPR011990">
    <property type="entry name" value="TPR-like_helical_dom_sf"/>
</dbReference>
<reference evidence="1" key="1">
    <citation type="submission" date="2023-06" db="EMBL/GenBank/DDBJ databases">
        <title>Uncultivated large filamentous bacteria from sulfidic sediments reveal new species and different genomic features in energy metabolism and defense.</title>
        <authorList>
            <person name="Fonseca A."/>
        </authorList>
    </citation>
    <scope>NUCLEOTIDE SEQUENCE</scope>
    <source>
        <strain evidence="1">HSG4</strain>
    </source>
</reference>
<organism evidence="1 2">
    <name type="scientific">Candidatus Marithioploca araucensis</name>
    <dbReference type="NCBI Taxonomy" id="70273"/>
    <lineage>
        <taxon>Bacteria</taxon>
        <taxon>Pseudomonadati</taxon>
        <taxon>Pseudomonadota</taxon>
        <taxon>Gammaproteobacteria</taxon>
        <taxon>Thiotrichales</taxon>
        <taxon>Thiotrichaceae</taxon>
        <taxon>Candidatus Marithioploca</taxon>
    </lineage>
</organism>
<dbReference type="Proteomes" id="UP001171945">
    <property type="component" value="Unassembled WGS sequence"/>
</dbReference>
<comment type="caution">
    <text evidence="1">The sequence shown here is derived from an EMBL/GenBank/DDBJ whole genome shotgun (WGS) entry which is preliminary data.</text>
</comment>
<dbReference type="Pfam" id="PF14559">
    <property type="entry name" value="TPR_19"/>
    <property type="match status" value="1"/>
</dbReference>
<gene>
    <name evidence="1" type="ORF">QUF54_06665</name>
</gene>
<protein>
    <submittedName>
        <fullName evidence="1">Tetratricopeptide repeat protein</fullName>
    </submittedName>
</protein>
<dbReference type="SUPFAM" id="SSF52540">
    <property type="entry name" value="P-loop containing nucleoside triphosphate hydrolases"/>
    <property type="match status" value="2"/>
</dbReference>
<feature type="non-terminal residue" evidence="1">
    <location>
        <position position="620"/>
    </location>
</feature>